<dbReference type="RefSeq" id="XP_003064701.1">
    <property type="nucleotide sequence ID" value="XM_003064655.1"/>
</dbReference>
<dbReference type="InterPro" id="IPR015424">
    <property type="entry name" value="PyrdxlP-dep_Trfase"/>
</dbReference>
<dbReference type="SUPFAM" id="SSF53383">
    <property type="entry name" value="PLP-dependent transferases"/>
    <property type="match status" value="1"/>
</dbReference>
<dbReference type="GO" id="GO:0019343">
    <property type="term" value="P:cysteine biosynthetic process via cystathionine"/>
    <property type="evidence" value="ECO:0007669"/>
    <property type="project" value="TreeGrafter"/>
</dbReference>
<dbReference type="FunFam" id="3.40.640.10:FF:000046">
    <property type="entry name" value="Cystathionine gamma-lyase"/>
    <property type="match status" value="1"/>
</dbReference>
<dbReference type="STRING" id="564608.C1N9Z8"/>
<dbReference type="GeneID" id="9690264"/>
<dbReference type="PANTHER" id="PTHR11808:SF15">
    <property type="entry name" value="CYSTATHIONINE GAMMA-LYASE"/>
    <property type="match status" value="1"/>
</dbReference>
<dbReference type="Gene3D" id="3.90.1150.10">
    <property type="entry name" value="Aspartate Aminotransferase, domain 1"/>
    <property type="match status" value="1"/>
</dbReference>
<evidence type="ECO:0000313" key="10">
    <source>
        <dbReference type="EMBL" id="EEH51035.1"/>
    </source>
</evidence>
<keyword evidence="5 8" id="KW-0663">Pyridoxal phosphate</keyword>
<protein>
    <recommendedName>
        <fullName evidence="4">cystathionine gamma-lyase</fullName>
        <ecNumber evidence="4">4.4.1.1</ecNumber>
    </recommendedName>
    <alternativeName>
        <fullName evidence="7">Gamma-cystathionase</fullName>
    </alternativeName>
</protein>
<keyword evidence="6" id="KW-0198">Cysteine biosynthesis</keyword>
<evidence type="ECO:0000256" key="6">
    <source>
        <dbReference type="ARBA" id="ARBA00023192"/>
    </source>
</evidence>
<reference evidence="10 11" key="1">
    <citation type="journal article" date="2009" name="Science">
        <title>Green evolution and dynamic adaptations revealed by genomes of the marine picoeukaryotes Micromonas.</title>
        <authorList>
            <person name="Worden A.Z."/>
            <person name="Lee J.H."/>
            <person name="Mock T."/>
            <person name="Rouze P."/>
            <person name="Simmons M.P."/>
            <person name="Aerts A.L."/>
            <person name="Allen A.E."/>
            <person name="Cuvelier M.L."/>
            <person name="Derelle E."/>
            <person name="Everett M.V."/>
            <person name="Foulon E."/>
            <person name="Grimwood J."/>
            <person name="Gundlach H."/>
            <person name="Henrissat B."/>
            <person name="Napoli C."/>
            <person name="McDonald S.M."/>
            <person name="Parker M.S."/>
            <person name="Rombauts S."/>
            <person name="Salamov A."/>
            <person name="Von Dassow P."/>
            <person name="Badger J.H."/>
            <person name="Coutinho P.M."/>
            <person name="Demir E."/>
            <person name="Dubchak I."/>
            <person name="Gentemann C."/>
            <person name="Eikrem W."/>
            <person name="Gready J.E."/>
            <person name="John U."/>
            <person name="Lanier W."/>
            <person name="Lindquist E.A."/>
            <person name="Lucas S."/>
            <person name="Mayer K.F."/>
            <person name="Moreau H."/>
            <person name="Not F."/>
            <person name="Otillar R."/>
            <person name="Panaud O."/>
            <person name="Pangilinan J."/>
            <person name="Paulsen I."/>
            <person name="Piegu B."/>
            <person name="Poliakov A."/>
            <person name="Robbens S."/>
            <person name="Schmutz J."/>
            <person name="Toulza E."/>
            <person name="Wyss T."/>
            <person name="Zelensky A."/>
            <person name="Zhou K."/>
            <person name="Armbrust E.V."/>
            <person name="Bhattacharya D."/>
            <person name="Goodenough U.W."/>
            <person name="Van de Peer Y."/>
            <person name="Grigoriev I.V."/>
        </authorList>
    </citation>
    <scope>NUCLEOTIDE SEQUENCE [LARGE SCALE GENOMIC DNA]</scope>
    <source>
        <strain evidence="10 11">CCMP1545</strain>
    </source>
</reference>
<evidence type="ECO:0000256" key="5">
    <source>
        <dbReference type="ARBA" id="ARBA00022898"/>
    </source>
</evidence>
<keyword evidence="11" id="KW-1185">Reference proteome</keyword>
<dbReference type="PIRSF" id="PIRSF001434">
    <property type="entry name" value="CGS"/>
    <property type="match status" value="1"/>
</dbReference>
<evidence type="ECO:0000256" key="1">
    <source>
        <dbReference type="ARBA" id="ARBA00001933"/>
    </source>
</evidence>
<evidence type="ECO:0000256" key="4">
    <source>
        <dbReference type="ARBA" id="ARBA00012085"/>
    </source>
</evidence>
<evidence type="ECO:0000313" key="11">
    <source>
        <dbReference type="Proteomes" id="UP000001876"/>
    </source>
</evidence>
<dbReference type="Pfam" id="PF01053">
    <property type="entry name" value="Cys_Met_Meta_PP"/>
    <property type="match status" value="2"/>
</dbReference>
<gene>
    <name evidence="10" type="ORF">MICPUCDRAFT_70947</name>
</gene>
<accession>C1N9Z8</accession>
<dbReference type="InterPro" id="IPR015422">
    <property type="entry name" value="PyrdxlP-dep_Trfase_small"/>
</dbReference>
<name>C1N9Z8_MICPC</name>
<dbReference type="Gene3D" id="3.40.640.10">
    <property type="entry name" value="Type I PLP-dependent aspartate aminotransferase-like (Major domain)"/>
    <property type="match status" value="1"/>
</dbReference>
<evidence type="ECO:0000256" key="7">
    <source>
        <dbReference type="ARBA" id="ARBA00029853"/>
    </source>
</evidence>
<evidence type="ECO:0000256" key="3">
    <source>
        <dbReference type="ARBA" id="ARBA00009077"/>
    </source>
</evidence>
<dbReference type="GO" id="GO:0019346">
    <property type="term" value="P:transsulfuration"/>
    <property type="evidence" value="ECO:0007669"/>
    <property type="project" value="InterPro"/>
</dbReference>
<comment type="cofactor">
    <cofactor evidence="1 9">
        <name>pyridoxal 5'-phosphate</name>
        <dbReference type="ChEBI" id="CHEBI:597326"/>
    </cofactor>
</comment>
<dbReference type="GO" id="GO:0030170">
    <property type="term" value="F:pyridoxal phosphate binding"/>
    <property type="evidence" value="ECO:0007669"/>
    <property type="project" value="InterPro"/>
</dbReference>
<dbReference type="EMBL" id="GG663752">
    <property type="protein sequence ID" value="EEH51035.1"/>
    <property type="molecule type" value="Genomic_DNA"/>
</dbReference>
<evidence type="ECO:0000256" key="9">
    <source>
        <dbReference type="RuleBase" id="RU362118"/>
    </source>
</evidence>
<dbReference type="OMA" id="RPDNPTY"/>
<dbReference type="InterPro" id="IPR015421">
    <property type="entry name" value="PyrdxlP-dep_Trfase_major"/>
</dbReference>
<dbReference type="EC" id="4.4.1.1" evidence="4"/>
<comment type="similarity">
    <text evidence="3 9">Belongs to the trans-sulfuration enzymes family.</text>
</comment>
<dbReference type="KEGG" id="mpp:MICPUCDRAFT_70947"/>
<feature type="modified residue" description="N6-(pyridoxal phosphate)lysine" evidence="8">
    <location>
        <position position="263"/>
    </location>
</feature>
<comment type="pathway">
    <text evidence="2">Amino-acid biosynthesis; L-cysteine biosynthesis; L-cysteine from L-homocysteine and L-serine: step 2/2.</text>
</comment>
<organism evidence="11">
    <name type="scientific">Micromonas pusilla (strain CCMP1545)</name>
    <name type="common">Picoplanktonic green alga</name>
    <dbReference type="NCBI Taxonomy" id="564608"/>
    <lineage>
        <taxon>Eukaryota</taxon>
        <taxon>Viridiplantae</taxon>
        <taxon>Chlorophyta</taxon>
        <taxon>Mamiellophyceae</taxon>
        <taxon>Mamiellales</taxon>
        <taxon>Mamiellaceae</taxon>
        <taxon>Micromonas</taxon>
    </lineage>
</organism>
<dbReference type="Proteomes" id="UP000001876">
    <property type="component" value="Unassembled WGS sequence"/>
</dbReference>
<dbReference type="eggNOG" id="KOG0053">
    <property type="taxonomic scope" value="Eukaryota"/>
</dbReference>
<proteinExistence type="inferred from homology"/>
<dbReference type="AlphaFoldDB" id="C1N9Z8"/>
<dbReference type="PROSITE" id="PS00868">
    <property type="entry name" value="CYS_MET_METAB_PP"/>
    <property type="match status" value="1"/>
</dbReference>
<dbReference type="InterPro" id="IPR054542">
    <property type="entry name" value="Cys_met_metab_PP"/>
</dbReference>
<dbReference type="PANTHER" id="PTHR11808">
    <property type="entry name" value="TRANS-SULFURATION ENZYME FAMILY MEMBER"/>
    <property type="match status" value="1"/>
</dbReference>
<dbReference type="GO" id="GO:0004123">
    <property type="term" value="F:cystathionine gamma-lyase activity"/>
    <property type="evidence" value="ECO:0007669"/>
    <property type="project" value="TreeGrafter"/>
</dbReference>
<dbReference type="GO" id="GO:0005737">
    <property type="term" value="C:cytoplasm"/>
    <property type="evidence" value="ECO:0007669"/>
    <property type="project" value="TreeGrafter"/>
</dbReference>
<keyword evidence="6" id="KW-0028">Amino-acid biosynthesis</keyword>
<dbReference type="OrthoDB" id="3512640at2759"/>
<evidence type="ECO:0000256" key="2">
    <source>
        <dbReference type="ARBA" id="ARBA00005038"/>
    </source>
</evidence>
<evidence type="ECO:0000256" key="8">
    <source>
        <dbReference type="PIRSR" id="PIRSR001434-2"/>
    </source>
</evidence>
<dbReference type="InterPro" id="IPR000277">
    <property type="entry name" value="Cys/Met-Metab_PyrdxlP-dep_enz"/>
</dbReference>
<sequence length="436" mass="47535">MSPPSSPPSSAYSPPISYSPPPRLSPWRGVSVDTILAQAGGDALGLPHAASTLLGDATGSLVPPIFPSTTYARDAETYAPRVLPSQLVYSRPDNPTYARCERVLAALDRGVDAMLFASGMAAVSAVAHATCARGDRLVCPRRCYFAVRAFFQAHCERFGIEFALYDQARSMHWSPYDRVRVVDATAEGDLERVIGEDKKTKLVWVETPANPTWELTDIRRAAEATRKFGAKDAALVCDATALTPVVCRPIEYGADFTLHSATKYLNGHSDVVAGAVVAARESKVWDEMKRQRTMSGAVCSPFDAWLLLRGLRTLHVRVERQCATALRCVLYTANYLYGGMLSIRVKGGKDAALRVVSRLRLWCPATSLGGVESLVEHRYTVEGPDSGVPDDLLRLSCGLEDAADLYEDLRRALDAEADREWVKEKGGGGGKRAKRE</sequence>